<evidence type="ECO:0000313" key="6">
    <source>
        <dbReference type="EMBL" id="KIQ21954.1"/>
    </source>
</evidence>
<evidence type="ECO:0000313" key="7">
    <source>
        <dbReference type="Proteomes" id="UP000032067"/>
    </source>
</evidence>
<dbReference type="PROSITE" id="PS51257">
    <property type="entry name" value="PROKAR_LIPOPROTEIN"/>
    <property type="match status" value="1"/>
</dbReference>
<proteinExistence type="inferred from homology"/>
<dbReference type="InterPro" id="IPR036249">
    <property type="entry name" value="Thioredoxin-like_sf"/>
</dbReference>
<feature type="disulfide bond" description="Redox-active" evidence="4">
    <location>
        <begin position="80"/>
        <end position="84"/>
    </location>
</feature>
<accession>A0A0D0LTR3</accession>
<feature type="binding site" evidence="3">
    <location>
        <position position="80"/>
    </location>
    <ligand>
        <name>Cu cation</name>
        <dbReference type="ChEBI" id="CHEBI:23378"/>
    </ligand>
</feature>
<organism evidence="6 7">
    <name type="scientific">Variovorax paradoxus</name>
    <dbReference type="NCBI Taxonomy" id="34073"/>
    <lineage>
        <taxon>Bacteria</taxon>
        <taxon>Pseudomonadati</taxon>
        <taxon>Pseudomonadota</taxon>
        <taxon>Betaproteobacteria</taxon>
        <taxon>Burkholderiales</taxon>
        <taxon>Comamonadaceae</taxon>
        <taxon>Variovorax</taxon>
    </lineage>
</organism>
<sequence>MHTTRPPTLSRRHLLVAGGGLAALSLAACDKVLPARFNGIDITGANYAQDFRLTDPDGRERTVADFKGKAVMLFFGFTQCPDVCPTALLRAAEIRHMLGADGERLQVIFVTVDPDRDTPVVLKAYTNAFDPSFIGLYGDLQRTSETAKAFKAYYKKVPTGSSYTMDHSAFSYVYDPQGQIRLVLRHEQGAPECAEDLRKILKTTA</sequence>
<dbReference type="OrthoDB" id="9790194at2"/>
<gene>
    <name evidence="6" type="ORF">RT97_27205</name>
</gene>
<dbReference type="InterPro" id="IPR013766">
    <property type="entry name" value="Thioredoxin_domain"/>
</dbReference>
<feature type="binding site" evidence="3">
    <location>
        <position position="84"/>
    </location>
    <ligand>
        <name>Cu cation</name>
        <dbReference type="ChEBI" id="CHEBI:23378"/>
    </ligand>
</feature>
<dbReference type="FunFam" id="3.40.30.10:FF:000013">
    <property type="entry name" value="Blast:Protein SCO1 homolog, mitochondrial"/>
    <property type="match status" value="1"/>
</dbReference>
<dbReference type="AlphaFoldDB" id="A0A0D0LTR3"/>
<dbReference type="CDD" id="cd02968">
    <property type="entry name" value="SCO"/>
    <property type="match status" value="1"/>
</dbReference>
<keyword evidence="4" id="KW-1015">Disulfide bond</keyword>
<dbReference type="PANTHER" id="PTHR12151:SF25">
    <property type="entry name" value="LINALOOL DEHYDRATASE_ISOMERASE DOMAIN-CONTAINING PROTEIN"/>
    <property type="match status" value="1"/>
</dbReference>
<reference evidence="6 7" key="1">
    <citation type="submission" date="2014-12" db="EMBL/GenBank/DDBJ databases">
        <title>16Stimator: statistical estimation of ribosomal gene copy numbers from draft genome assemblies.</title>
        <authorList>
            <person name="Perisin M.A."/>
            <person name="Vetter M."/>
            <person name="Gilbert J.A."/>
            <person name="Bergelson J."/>
        </authorList>
    </citation>
    <scope>NUCLEOTIDE SEQUENCE [LARGE SCALE GENOMIC DNA]</scope>
    <source>
        <strain evidence="6 7">MEDvA23</strain>
    </source>
</reference>
<dbReference type="PROSITE" id="PS51318">
    <property type="entry name" value="TAT"/>
    <property type="match status" value="1"/>
</dbReference>
<comment type="caution">
    <text evidence="6">The sequence shown here is derived from an EMBL/GenBank/DDBJ whole genome shotgun (WGS) entry which is preliminary data.</text>
</comment>
<dbReference type="Gene3D" id="3.40.30.10">
    <property type="entry name" value="Glutaredoxin"/>
    <property type="match status" value="1"/>
</dbReference>
<keyword evidence="2 3" id="KW-0186">Copper</keyword>
<dbReference type="EMBL" id="JXQQ01000084">
    <property type="protein sequence ID" value="KIQ21954.1"/>
    <property type="molecule type" value="Genomic_DNA"/>
</dbReference>
<comment type="similarity">
    <text evidence="1">Belongs to the SCO1/2 family.</text>
</comment>
<feature type="binding site" evidence="3">
    <location>
        <position position="167"/>
    </location>
    <ligand>
        <name>Cu cation</name>
        <dbReference type="ChEBI" id="CHEBI:23378"/>
    </ligand>
</feature>
<evidence type="ECO:0000256" key="3">
    <source>
        <dbReference type="PIRSR" id="PIRSR603782-1"/>
    </source>
</evidence>
<keyword evidence="3" id="KW-0479">Metal-binding</keyword>
<dbReference type="Proteomes" id="UP000032067">
    <property type="component" value="Unassembled WGS sequence"/>
</dbReference>
<evidence type="ECO:0000256" key="1">
    <source>
        <dbReference type="ARBA" id="ARBA00010996"/>
    </source>
</evidence>
<name>A0A0D0LTR3_VARPD</name>
<dbReference type="SUPFAM" id="SSF52833">
    <property type="entry name" value="Thioredoxin-like"/>
    <property type="match status" value="1"/>
</dbReference>
<dbReference type="GO" id="GO:0046872">
    <property type="term" value="F:metal ion binding"/>
    <property type="evidence" value="ECO:0007669"/>
    <property type="project" value="UniProtKB-KW"/>
</dbReference>
<dbReference type="InterPro" id="IPR003782">
    <property type="entry name" value="SCO1/SenC"/>
</dbReference>
<dbReference type="Pfam" id="PF02630">
    <property type="entry name" value="SCO1-SenC"/>
    <property type="match status" value="1"/>
</dbReference>
<evidence type="ECO:0000256" key="2">
    <source>
        <dbReference type="ARBA" id="ARBA00023008"/>
    </source>
</evidence>
<dbReference type="PANTHER" id="PTHR12151">
    <property type="entry name" value="ELECTRON TRANSPORT PROTIN SCO1/SENC FAMILY MEMBER"/>
    <property type="match status" value="1"/>
</dbReference>
<dbReference type="PROSITE" id="PS51352">
    <property type="entry name" value="THIOREDOXIN_2"/>
    <property type="match status" value="1"/>
</dbReference>
<protein>
    <submittedName>
        <fullName evidence="6">Photosynthetic protein synthase I</fullName>
    </submittedName>
</protein>
<evidence type="ECO:0000259" key="5">
    <source>
        <dbReference type="PROSITE" id="PS51352"/>
    </source>
</evidence>
<dbReference type="InterPro" id="IPR006311">
    <property type="entry name" value="TAT_signal"/>
</dbReference>
<evidence type="ECO:0000256" key="4">
    <source>
        <dbReference type="PIRSR" id="PIRSR603782-2"/>
    </source>
</evidence>
<dbReference type="RefSeq" id="WP_042581965.1">
    <property type="nucleotide sequence ID" value="NZ_JXQQ01000084.1"/>
</dbReference>
<feature type="domain" description="Thioredoxin" evidence="5">
    <location>
        <begin position="42"/>
        <end position="205"/>
    </location>
</feature>